<keyword evidence="1" id="KW-0812">Transmembrane</keyword>
<dbReference type="AlphaFoldDB" id="A0A1D2M771"/>
<keyword evidence="1" id="KW-1133">Transmembrane helix</keyword>
<dbReference type="EMBL" id="LJIJ01003208">
    <property type="protein sequence ID" value="ODM88772.1"/>
    <property type="molecule type" value="Genomic_DNA"/>
</dbReference>
<reference evidence="2 3" key="1">
    <citation type="journal article" date="2016" name="Genome Biol. Evol.">
        <title>Gene Family Evolution Reflects Adaptation to Soil Environmental Stressors in the Genome of the Collembolan Orchesella cincta.</title>
        <authorList>
            <person name="Faddeeva-Vakhrusheva A."/>
            <person name="Derks M.F."/>
            <person name="Anvar S.Y."/>
            <person name="Agamennone V."/>
            <person name="Suring W."/>
            <person name="Smit S."/>
            <person name="van Straalen N.M."/>
            <person name="Roelofs D."/>
        </authorList>
    </citation>
    <scope>NUCLEOTIDE SEQUENCE [LARGE SCALE GENOMIC DNA]</scope>
    <source>
        <tissue evidence="2">Mixed pool</tissue>
    </source>
</reference>
<feature type="transmembrane region" description="Helical" evidence="1">
    <location>
        <begin position="95"/>
        <end position="113"/>
    </location>
</feature>
<accession>A0A1D2M771</accession>
<keyword evidence="1" id="KW-0472">Membrane</keyword>
<evidence type="ECO:0000256" key="1">
    <source>
        <dbReference type="SAM" id="Phobius"/>
    </source>
</evidence>
<name>A0A1D2M771_ORCCI</name>
<sequence length="209" mass="23129">MASVCLSCPCMSLQESVKVLAIIDAVLSIFNLILYTLALVGAAAYTMEQTVDDKAAQGFAIFLVVLYLFGSIIQILIAFKLYSGGKNANYQSCKFWMKITYVLLIIQIVGIITDFSDGEFKGYMAGGSLIDLIYKIYEMLVVSYYLNELNERHELVGKMEKGEVHSTPGQTQSQLQPFYPPQHPYAPTTIGIGPNNQGQFVNPMANNIL</sequence>
<comment type="caution">
    <text evidence="2">The sequence shown here is derived from an EMBL/GenBank/DDBJ whole genome shotgun (WGS) entry which is preliminary data.</text>
</comment>
<evidence type="ECO:0000313" key="2">
    <source>
        <dbReference type="EMBL" id="ODM88772.1"/>
    </source>
</evidence>
<feature type="transmembrane region" description="Helical" evidence="1">
    <location>
        <begin position="21"/>
        <end position="47"/>
    </location>
</feature>
<evidence type="ECO:0000313" key="3">
    <source>
        <dbReference type="Proteomes" id="UP000094527"/>
    </source>
</evidence>
<dbReference type="OrthoDB" id="8296303at2759"/>
<organism evidence="2 3">
    <name type="scientific">Orchesella cincta</name>
    <name type="common">Springtail</name>
    <name type="synonym">Podura cincta</name>
    <dbReference type="NCBI Taxonomy" id="48709"/>
    <lineage>
        <taxon>Eukaryota</taxon>
        <taxon>Metazoa</taxon>
        <taxon>Ecdysozoa</taxon>
        <taxon>Arthropoda</taxon>
        <taxon>Hexapoda</taxon>
        <taxon>Collembola</taxon>
        <taxon>Entomobryomorpha</taxon>
        <taxon>Entomobryoidea</taxon>
        <taxon>Orchesellidae</taxon>
        <taxon>Orchesellinae</taxon>
        <taxon>Orchesella</taxon>
    </lineage>
</organism>
<proteinExistence type="predicted"/>
<keyword evidence="3" id="KW-1185">Reference proteome</keyword>
<gene>
    <name evidence="2" type="ORF">Ocin01_17910</name>
</gene>
<feature type="transmembrane region" description="Helical" evidence="1">
    <location>
        <begin position="59"/>
        <end position="83"/>
    </location>
</feature>
<dbReference type="Proteomes" id="UP000094527">
    <property type="component" value="Unassembled WGS sequence"/>
</dbReference>
<protein>
    <submittedName>
        <fullName evidence="2">Uncharacterized protein</fullName>
    </submittedName>
</protein>